<name>A0A0B2X2Z1_METAS</name>
<accession>A0A0B2X2Z1</accession>
<dbReference type="STRING" id="1081103.A0A0B2X2Z1"/>
<dbReference type="AlphaFoldDB" id="A0A0B2X2Z1"/>
<keyword evidence="3" id="KW-1185">Reference proteome</keyword>
<sequence>MIAETEPPLHYQPNVARLERAGKLPLLDFDDTSSQAKADREQNERILEILYEPEVPWFKVLTPTQWKAEVTDVIEGYLSKLVAEYRVADGASGDPASGLLVDIVPPSEITTWAAISASKEGYEKDFDNYRYPFEMQSLLYKRTWTGLVKEKAYTINTFFKFHDGWRQLGFPDSLESLEQLLGCYISHNAGGTMLYIGTSTGEHAITNAVNILNNLLECATAISGHLHHLIHNEREGKAKFVYRCLSHVGLLPTTYASGQDIQIERRLLKSAVTIRIAEKNKNAWVADRTTYSYKQGIRLNATKPFSAFTGYRYKCKEASAISNLFREAERLILKHEQTEQLGPGSDPSTACEGDSASLCMGTQPTEEASSYESLLDTNVANRPSPRLSSQGISNDFSRSEDLICFDEAVSCPQGNSPSINQPSLLDDCQPSELMKLPPMSFVSMAPSSQTLPRSRTHCAVPPRGYGIAKNMSTSSRPPVEGEAARLLEERIKSLASMMQFAPGRGTIRLKFGRFYGVNFGPAKIWVESGPCWKTEQCLDDLEQATPSGNLRFSPVLSTIGPDADAIVGTSTPIPMWTDPIIQVMFQITCTFQGDTFFVEINADTFHYTCRGPTVELDYVLVHCPQHPWDMKVCGDSSKNLDSSEIHQVFGQIIVNSLRCL</sequence>
<evidence type="ECO:0000256" key="1">
    <source>
        <dbReference type="SAM" id="MobiDB-lite"/>
    </source>
</evidence>
<reference evidence="2 3" key="1">
    <citation type="journal article" date="2014" name="Proc. Natl. Acad. Sci. U.S.A.">
        <title>Trajectory and genomic determinants of fungal-pathogen speciation and host adaptation.</title>
        <authorList>
            <person name="Hu X."/>
            <person name="Xiao G."/>
            <person name="Zheng P."/>
            <person name="Shang Y."/>
            <person name="Su Y."/>
            <person name="Zhang X."/>
            <person name="Liu X."/>
            <person name="Zhan S."/>
            <person name="St Leger R.J."/>
            <person name="Wang C."/>
        </authorList>
    </citation>
    <scope>NUCLEOTIDE SEQUENCE [LARGE SCALE GENOMIC DNA]</scope>
    <source>
        <strain evidence="2 3">ARSEF 1941</strain>
    </source>
</reference>
<dbReference type="OrthoDB" id="3439512at2759"/>
<comment type="caution">
    <text evidence="2">The sequence shown here is derived from an EMBL/GenBank/DDBJ whole genome shotgun (WGS) entry which is preliminary data.</text>
</comment>
<dbReference type="Proteomes" id="UP000030816">
    <property type="component" value="Unassembled WGS sequence"/>
</dbReference>
<dbReference type="GeneID" id="63736506"/>
<dbReference type="RefSeq" id="XP_040681193.1">
    <property type="nucleotide sequence ID" value="XM_040820850.1"/>
</dbReference>
<dbReference type="EMBL" id="AZHE01000003">
    <property type="protein sequence ID" value="KHO00128.1"/>
    <property type="molecule type" value="Genomic_DNA"/>
</dbReference>
<dbReference type="HOGENOM" id="CLU_008309_1_0_1"/>
<evidence type="ECO:0000313" key="3">
    <source>
        <dbReference type="Proteomes" id="UP000030816"/>
    </source>
</evidence>
<protein>
    <submittedName>
        <fullName evidence="2">Uncharacterized protein</fullName>
    </submittedName>
</protein>
<evidence type="ECO:0000313" key="2">
    <source>
        <dbReference type="EMBL" id="KHO00128.1"/>
    </source>
</evidence>
<gene>
    <name evidence="2" type="ORF">MAM_02051</name>
</gene>
<feature type="region of interest" description="Disordered" evidence="1">
    <location>
        <begin position="336"/>
        <end position="359"/>
    </location>
</feature>
<organism evidence="2 3">
    <name type="scientific">Metarhizium album (strain ARSEF 1941)</name>
    <dbReference type="NCBI Taxonomy" id="1081103"/>
    <lineage>
        <taxon>Eukaryota</taxon>
        <taxon>Fungi</taxon>
        <taxon>Dikarya</taxon>
        <taxon>Ascomycota</taxon>
        <taxon>Pezizomycotina</taxon>
        <taxon>Sordariomycetes</taxon>
        <taxon>Hypocreomycetidae</taxon>
        <taxon>Hypocreales</taxon>
        <taxon>Clavicipitaceae</taxon>
        <taxon>Metarhizium</taxon>
    </lineage>
</organism>
<proteinExistence type="predicted"/>